<feature type="binding site" evidence="7 9">
    <location>
        <position position="106"/>
    </location>
    <ligand>
        <name>FMN</name>
        <dbReference type="ChEBI" id="CHEBI:58210"/>
    </ligand>
</feature>
<dbReference type="InterPro" id="IPR011576">
    <property type="entry name" value="Pyridox_Oxase_N"/>
</dbReference>
<dbReference type="UniPathway" id="UPA01068">
    <property type="reaction ID" value="UER00304"/>
</dbReference>
<feature type="binding site" evidence="7 8">
    <location>
        <position position="132"/>
    </location>
    <ligand>
        <name>substrate</name>
    </ligand>
</feature>
<feature type="binding site" evidence="7 9">
    <location>
        <position position="196"/>
    </location>
    <ligand>
        <name>FMN</name>
        <dbReference type="ChEBI" id="CHEBI:58210"/>
    </ligand>
</feature>
<evidence type="ECO:0000256" key="7">
    <source>
        <dbReference type="HAMAP-Rule" id="MF_01629"/>
    </source>
</evidence>
<feature type="binding site" evidence="7 8">
    <location>
        <begin position="192"/>
        <end position="194"/>
    </location>
    <ligand>
        <name>substrate</name>
    </ligand>
</feature>
<dbReference type="InterPro" id="IPR000659">
    <property type="entry name" value="Pyridox_Oxase"/>
</dbReference>
<dbReference type="InterPro" id="IPR019576">
    <property type="entry name" value="Pyridoxamine_oxidase_dimer_C"/>
</dbReference>
<comment type="subunit">
    <text evidence="2 7">Homodimer.</text>
</comment>
<keyword evidence="5 7" id="KW-0560">Oxidoreductase</keyword>
<comment type="catalytic activity">
    <reaction evidence="7">
        <text>pyridoxamine 5'-phosphate + O2 + H2O = pyridoxal 5'-phosphate + H2O2 + NH4(+)</text>
        <dbReference type="Rhea" id="RHEA:15817"/>
        <dbReference type="ChEBI" id="CHEBI:15377"/>
        <dbReference type="ChEBI" id="CHEBI:15379"/>
        <dbReference type="ChEBI" id="CHEBI:16240"/>
        <dbReference type="ChEBI" id="CHEBI:28938"/>
        <dbReference type="ChEBI" id="CHEBI:58451"/>
        <dbReference type="ChEBI" id="CHEBI:597326"/>
        <dbReference type="EC" id="1.4.3.5"/>
    </reaction>
</comment>
<sequence length="213" mass="24601">MPQNIADLRNEYLKASLDESQVGDDPLSFFSRWFEEAVHSEIKEPNAMTLATIGESGIPNARIVLLKSISEGKLRFFTSYTSTKGQELEKHPTACLLFFWAELERQVRIRGSIAKVRREVSDEYFHSRPVSSQIGALASDQSKAVADRKELETKFEELAKKYETSPVPLPPTWGGYELTPYEFEFWQGRRSRLHDRIQFLKQGSSWEKRRLQP</sequence>
<dbReference type="AlphaFoldDB" id="A0A4R9GLW5"/>
<feature type="domain" description="Pyridoxine 5'-phosphate oxidase dimerisation C-terminal" evidence="11">
    <location>
        <begin position="173"/>
        <end position="213"/>
    </location>
</feature>
<keyword evidence="3 7" id="KW-0285">Flavoprotein</keyword>
<evidence type="ECO:0000256" key="5">
    <source>
        <dbReference type="ARBA" id="ARBA00023002"/>
    </source>
</evidence>
<reference evidence="12" key="1">
    <citation type="journal article" date="2019" name="PLoS Negl. Trop. Dis.">
        <title>Revisiting the worldwide diversity of Leptospira species in the environment.</title>
        <authorList>
            <person name="Vincent A.T."/>
            <person name="Schiettekatte O."/>
            <person name="Bourhy P."/>
            <person name="Veyrier F.J."/>
            <person name="Picardeau M."/>
        </authorList>
    </citation>
    <scope>NUCLEOTIDE SEQUENCE [LARGE SCALE GENOMIC DNA]</scope>
    <source>
        <strain evidence="12">SCS5</strain>
    </source>
</reference>
<evidence type="ECO:0000256" key="4">
    <source>
        <dbReference type="ARBA" id="ARBA00022643"/>
    </source>
</evidence>
<comment type="function">
    <text evidence="7">Catalyzes the oxidation of either pyridoxine 5'-phosphate (PNP) or pyridoxamine 5'-phosphate (PMP) into pyridoxal 5'-phosphate (PLP).</text>
</comment>
<feature type="binding site" evidence="7 8">
    <location>
        <position position="67"/>
    </location>
    <ligand>
        <name>substrate</name>
    </ligand>
</feature>
<dbReference type="GO" id="GO:0010181">
    <property type="term" value="F:FMN binding"/>
    <property type="evidence" value="ECO:0007669"/>
    <property type="project" value="UniProtKB-UniRule"/>
</dbReference>
<name>A0A4R9GLW5_9LEPT</name>
<comment type="cofactor">
    <cofactor evidence="7 9">
        <name>FMN</name>
        <dbReference type="ChEBI" id="CHEBI:58210"/>
    </cofactor>
    <text evidence="7 9">Binds 1 FMN per subunit.</text>
</comment>
<comment type="caution">
    <text evidence="12">The sequence shown here is derived from an EMBL/GenBank/DDBJ whole genome shotgun (WGS) entry which is preliminary data.</text>
</comment>
<evidence type="ECO:0000256" key="6">
    <source>
        <dbReference type="ARBA" id="ARBA00023096"/>
    </source>
</evidence>
<evidence type="ECO:0000313" key="12">
    <source>
        <dbReference type="EMBL" id="TGK17192.1"/>
    </source>
</evidence>
<evidence type="ECO:0000256" key="2">
    <source>
        <dbReference type="ARBA" id="ARBA00011738"/>
    </source>
</evidence>
<protein>
    <recommendedName>
        <fullName evidence="7">Pyridoxine/pyridoxamine 5'-phosphate oxidase</fullName>
        <ecNumber evidence="7">1.4.3.5</ecNumber>
    </recommendedName>
    <alternativeName>
        <fullName evidence="7">PNP/PMP oxidase</fullName>
        <shortName evidence="7">PNPOx</shortName>
    </alternativeName>
    <alternativeName>
        <fullName evidence="7">Pyridoxal 5'-phosphate synthase</fullName>
    </alternativeName>
</protein>
<dbReference type="Gene3D" id="2.30.110.10">
    <property type="entry name" value="Electron Transport, Fmn-binding Protein, Chain A"/>
    <property type="match status" value="1"/>
</dbReference>
<dbReference type="NCBIfam" id="NF004231">
    <property type="entry name" value="PRK05679.1"/>
    <property type="match status" value="1"/>
</dbReference>
<keyword evidence="13" id="KW-1185">Reference proteome</keyword>
<dbReference type="PIRSF" id="PIRSF000190">
    <property type="entry name" value="Pyd_amn-ph_oxd"/>
    <property type="match status" value="1"/>
</dbReference>
<dbReference type="EMBL" id="RQEV01000012">
    <property type="protein sequence ID" value="TGK17192.1"/>
    <property type="molecule type" value="Genomic_DNA"/>
</dbReference>
<feature type="binding site" evidence="7 8">
    <location>
        <position position="124"/>
    </location>
    <ligand>
        <name>substrate</name>
    </ligand>
</feature>
<dbReference type="InterPro" id="IPR019740">
    <property type="entry name" value="Pyridox_Oxase_CS"/>
</dbReference>
<dbReference type="GO" id="GO:0008615">
    <property type="term" value="P:pyridoxine biosynthetic process"/>
    <property type="evidence" value="ECO:0007669"/>
    <property type="project" value="UniProtKB-UniRule"/>
</dbReference>
<proteinExistence type="inferred from homology"/>
<evidence type="ECO:0000256" key="3">
    <source>
        <dbReference type="ARBA" id="ARBA00022630"/>
    </source>
</evidence>
<feature type="domain" description="Pyridoxamine 5'-phosphate oxidase N-terminal" evidence="10">
    <location>
        <begin position="34"/>
        <end position="159"/>
    </location>
</feature>
<dbReference type="PANTHER" id="PTHR10851:SF0">
    <property type="entry name" value="PYRIDOXINE-5'-PHOSPHATE OXIDASE"/>
    <property type="match status" value="1"/>
</dbReference>
<dbReference type="Proteomes" id="UP000297855">
    <property type="component" value="Unassembled WGS sequence"/>
</dbReference>
<comment type="caution">
    <text evidence="7">Lacks conserved residue(s) required for the propagation of feature annotation.</text>
</comment>
<evidence type="ECO:0000256" key="9">
    <source>
        <dbReference type="PIRSR" id="PIRSR000190-2"/>
    </source>
</evidence>
<feature type="binding site" evidence="7 9">
    <location>
        <begin position="77"/>
        <end position="78"/>
    </location>
    <ligand>
        <name>FMN</name>
        <dbReference type="ChEBI" id="CHEBI:58210"/>
    </ligand>
</feature>
<feature type="binding site" evidence="7 9">
    <location>
        <position position="84"/>
    </location>
    <ligand>
        <name>FMN</name>
        <dbReference type="ChEBI" id="CHEBI:58210"/>
    </ligand>
</feature>
<keyword evidence="4 7" id="KW-0288">FMN</keyword>
<accession>A0A4R9GLW5</accession>
<dbReference type="FunFam" id="2.30.110.10:FF:000020">
    <property type="entry name" value="PNPO isoform 11"/>
    <property type="match status" value="1"/>
</dbReference>
<dbReference type="RefSeq" id="WP_135813882.1">
    <property type="nucleotide sequence ID" value="NZ_RQEV01000012.1"/>
</dbReference>
<feature type="binding site" evidence="7 9">
    <location>
        <position position="186"/>
    </location>
    <ligand>
        <name>FMN</name>
        <dbReference type="ChEBI" id="CHEBI:58210"/>
    </ligand>
</feature>
<dbReference type="SUPFAM" id="SSF50475">
    <property type="entry name" value="FMN-binding split barrel"/>
    <property type="match status" value="1"/>
</dbReference>
<evidence type="ECO:0000259" key="11">
    <source>
        <dbReference type="Pfam" id="PF10590"/>
    </source>
</evidence>
<feature type="binding site" evidence="8">
    <location>
        <begin position="9"/>
        <end position="12"/>
    </location>
    <ligand>
        <name>substrate</name>
    </ligand>
</feature>
<feature type="binding site" evidence="7 9">
    <location>
        <begin position="62"/>
        <end position="67"/>
    </location>
    <ligand>
        <name>FMN</name>
        <dbReference type="ChEBI" id="CHEBI:58210"/>
    </ligand>
</feature>
<dbReference type="NCBIfam" id="TIGR00558">
    <property type="entry name" value="pdxH"/>
    <property type="match status" value="1"/>
</dbReference>
<dbReference type="GO" id="GO:0004733">
    <property type="term" value="F:pyridoxamine phosphate oxidase activity"/>
    <property type="evidence" value="ECO:0007669"/>
    <property type="project" value="UniProtKB-UniRule"/>
</dbReference>
<comment type="pathway">
    <text evidence="7">Cofactor metabolism; pyridoxal 5'-phosphate salvage; pyridoxal 5'-phosphate from pyridoxine 5'-phosphate: step 1/1.</text>
</comment>
<dbReference type="EC" id="1.4.3.5" evidence="7"/>
<comment type="similarity">
    <text evidence="1 7">Belongs to the pyridoxamine 5'-phosphate oxidase family.</text>
</comment>
<feature type="binding site" evidence="7 8">
    <location>
        <position position="128"/>
    </location>
    <ligand>
        <name>substrate</name>
    </ligand>
</feature>
<dbReference type="Pfam" id="PF01243">
    <property type="entry name" value="PNPOx_N"/>
    <property type="match status" value="1"/>
</dbReference>
<dbReference type="PANTHER" id="PTHR10851">
    <property type="entry name" value="PYRIDOXINE-5-PHOSPHATE OXIDASE"/>
    <property type="match status" value="1"/>
</dbReference>
<dbReference type="PROSITE" id="PS01064">
    <property type="entry name" value="PYRIDOX_OXIDASE"/>
    <property type="match status" value="1"/>
</dbReference>
<keyword evidence="6 7" id="KW-0664">Pyridoxine biosynthesis</keyword>
<dbReference type="InterPro" id="IPR012349">
    <property type="entry name" value="Split_barrel_FMN-bd"/>
</dbReference>
<feature type="binding site" evidence="7 9">
    <location>
        <begin position="141"/>
        <end position="142"/>
    </location>
    <ligand>
        <name>FMN</name>
        <dbReference type="ChEBI" id="CHEBI:58210"/>
    </ligand>
</feature>
<gene>
    <name evidence="7 12" type="primary">pdxH</name>
    <name evidence="12" type="ORF">EHO61_12275</name>
</gene>
<dbReference type="HAMAP" id="MF_01629">
    <property type="entry name" value="PdxH"/>
    <property type="match status" value="1"/>
</dbReference>
<comment type="pathway">
    <text evidence="7">Cofactor metabolism; pyridoxal 5'-phosphate salvage; pyridoxal 5'-phosphate from pyridoxamine 5'-phosphate: step 1/1.</text>
</comment>
<evidence type="ECO:0000313" key="13">
    <source>
        <dbReference type="Proteomes" id="UP000297855"/>
    </source>
</evidence>
<dbReference type="OrthoDB" id="9780392at2"/>
<organism evidence="12 13">
    <name type="scientific">Leptospira fluminis</name>
    <dbReference type="NCBI Taxonomy" id="2484979"/>
    <lineage>
        <taxon>Bacteria</taxon>
        <taxon>Pseudomonadati</taxon>
        <taxon>Spirochaetota</taxon>
        <taxon>Spirochaetia</taxon>
        <taxon>Leptospirales</taxon>
        <taxon>Leptospiraceae</taxon>
        <taxon>Leptospira</taxon>
    </lineage>
</organism>
<evidence type="ECO:0000256" key="8">
    <source>
        <dbReference type="PIRSR" id="PIRSR000190-1"/>
    </source>
</evidence>
<evidence type="ECO:0000259" key="10">
    <source>
        <dbReference type="Pfam" id="PF01243"/>
    </source>
</evidence>
<dbReference type="Pfam" id="PF10590">
    <property type="entry name" value="PNP_phzG_C"/>
    <property type="match status" value="1"/>
</dbReference>
<comment type="catalytic activity">
    <reaction evidence="7">
        <text>pyridoxine 5'-phosphate + O2 = pyridoxal 5'-phosphate + H2O2</text>
        <dbReference type="Rhea" id="RHEA:15149"/>
        <dbReference type="ChEBI" id="CHEBI:15379"/>
        <dbReference type="ChEBI" id="CHEBI:16240"/>
        <dbReference type="ChEBI" id="CHEBI:58589"/>
        <dbReference type="ChEBI" id="CHEBI:597326"/>
        <dbReference type="EC" id="1.4.3.5"/>
    </reaction>
</comment>
<evidence type="ECO:0000256" key="1">
    <source>
        <dbReference type="ARBA" id="ARBA00007301"/>
    </source>
</evidence>